<dbReference type="EMBL" id="CAEKDK010000002">
    <property type="protein sequence ID" value="CAB4268865.1"/>
    <property type="molecule type" value="Genomic_DNA"/>
</dbReference>
<reference evidence="1 2" key="1">
    <citation type="submission" date="2020-05" db="EMBL/GenBank/DDBJ databases">
        <authorList>
            <person name="Campoy J."/>
            <person name="Schneeberger K."/>
            <person name="Spophaly S."/>
        </authorList>
    </citation>
    <scope>NUCLEOTIDE SEQUENCE [LARGE SCALE GENOMIC DNA]</scope>
    <source>
        <strain evidence="1">PruArmRojPasFocal</strain>
    </source>
</reference>
<name>A0A6J5U0Z9_PRUAR</name>
<gene>
    <name evidence="1" type="ORF">CURHAP_LOCUS13518</name>
</gene>
<proteinExistence type="predicted"/>
<dbReference type="AlphaFoldDB" id="A0A6J5U0Z9"/>
<accession>A0A6J5U0Z9</accession>
<dbReference type="Proteomes" id="UP000507222">
    <property type="component" value="Unassembled WGS sequence"/>
</dbReference>
<evidence type="ECO:0000313" key="1">
    <source>
        <dbReference type="EMBL" id="CAB4268865.1"/>
    </source>
</evidence>
<sequence length="142" mass="16473">MASEKKGLRDRPTYQMNSFRQALVDCDLHSVPYQGYPFTWARTYPSGDMVEERLDSPHRGGKEKRRFHFEQMWTLEKGCEDIIREARDSTDAMGGVKEGIKNCAGKLAKWNKLTFGHVQKQLAAAHKELEVLQGEWDKFKCY</sequence>
<protein>
    <submittedName>
        <fullName evidence="1">Uncharacterized protein</fullName>
    </submittedName>
</protein>
<organism evidence="1 2">
    <name type="scientific">Prunus armeniaca</name>
    <name type="common">Apricot</name>
    <name type="synonym">Armeniaca vulgaris</name>
    <dbReference type="NCBI Taxonomy" id="36596"/>
    <lineage>
        <taxon>Eukaryota</taxon>
        <taxon>Viridiplantae</taxon>
        <taxon>Streptophyta</taxon>
        <taxon>Embryophyta</taxon>
        <taxon>Tracheophyta</taxon>
        <taxon>Spermatophyta</taxon>
        <taxon>Magnoliopsida</taxon>
        <taxon>eudicotyledons</taxon>
        <taxon>Gunneridae</taxon>
        <taxon>Pentapetalae</taxon>
        <taxon>rosids</taxon>
        <taxon>fabids</taxon>
        <taxon>Rosales</taxon>
        <taxon>Rosaceae</taxon>
        <taxon>Amygdaloideae</taxon>
        <taxon>Amygdaleae</taxon>
        <taxon>Prunus</taxon>
    </lineage>
</organism>
<evidence type="ECO:0000313" key="2">
    <source>
        <dbReference type="Proteomes" id="UP000507222"/>
    </source>
</evidence>